<name>A0ABY0NBU3_9HYPH</name>
<evidence type="ECO:0000313" key="2">
    <source>
        <dbReference type="Proteomes" id="UP000199468"/>
    </source>
</evidence>
<accession>A0ABY0NBU3</accession>
<evidence type="ECO:0000313" key="1">
    <source>
        <dbReference type="EMBL" id="SDF25480.1"/>
    </source>
</evidence>
<reference evidence="1 2" key="1">
    <citation type="submission" date="2016-10" db="EMBL/GenBank/DDBJ databases">
        <authorList>
            <person name="Varghese N."/>
            <person name="Submissions S."/>
        </authorList>
    </citation>
    <scope>NUCLEOTIDE SEQUENCE [LARGE SCALE GENOMIC DNA]</scope>
    <source>
        <strain evidence="1 2">DSM 26672</strain>
    </source>
</reference>
<organism evidence="1 2">
    <name type="scientific">Bosea robiniae</name>
    <dbReference type="NCBI Taxonomy" id="1036780"/>
    <lineage>
        <taxon>Bacteria</taxon>
        <taxon>Pseudomonadati</taxon>
        <taxon>Pseudomonadota</taxon>
        <taxon>Alphaproteobacteria</taxon>
        <taxon>Hyphomicrobiales</taxon>
        <taxon>Boseaceae</taxon>
        <taxon>Bosea</taxon>
    </lineage>
</organism>
<protein>
    <submittedName>
        <fullName evidence="1">Uncharacterized protein</fullName>
    </submittedName>
</protein>
<dbReference type="RefSeq" id="WP_274532841.1">
    <property type="nucleotide sequence ID" value="NZ_FNBZ01000001.1"/>
</dbReference>
<dbReference type="Proteomes" id="UP000199468">
    <property type="component" value="Unassembled WGS sequence"/>
</dbReference>
<keyword evidence="2" id="KW-1185">Reference proteome</keyword>
<sequence>MVLIALAFASCLAMLCQILLVTPDSITRDRRGNQPPPSGGIAAF</sequence>
<comment type="caution">
    <text evidence="1">The sequence shown here is derived from an EMBL/GenBank/DDBJ whole genome shotgun (WGS) entry which is preliminary data.</text>
</comment>
<proteinExistence type="predicted"/>
<dbReference type="EMBL" id="FNBZ01000001">
    <property type="protein sequence ID" value="SDF25480.1"/>
    <property type="molecule type" value="Genomic_DNA"/>
</dbReference>
<gene>
    <name evidence="1" type="ORF">SAMN05421844_101176</name>
</gene>